<dbReference type="Pfam" id="PF07715">
    <property type="entry name" value="Plug"/>
    <property type="match status" value="1"/>
</dbReference>
<evidence type="ECO:0000256" key="2">
    <source>
        <dbReference type="SAM" id="SignalP"/>
    </source>
</evidence>
<gene>
    <name evidence="4" type="ORF">ADUPG1_001573</name>
</gene>
<name>A0ABQ5KDE3_9EUKA</name>
<dbReference type="Gene3D" id="2.60.40.1120">
    <property type="entry name" value="Carboxypeptidase-like, regulatory domain"/>
    <property type="match status" value="1"/>
</dbReference>
<sequence>MQLKRLFLIVLLFLFTQTLLAQTASLFGKVKEKESDNSLCGASVYIEGSTQGCASNSNGDYQIKNLKIGEYTLLVSFSGFKTASKTISLKEGENRINFELEESQSELGEVVITGTGTHYKIGDVPVQTEIITKKDIEEINGRNLEEIISNISSSFDYTSSSMGTNIKINGLGKDYVLILLNGKRLTGGVGGYTDLSRIDFDNIKQVEIIKGASSTLYGSDAIAGVINIITKKSKQKFEVNSNTRVGAHGELKQFNSLSFRKNKFQSKTTYSYKQTDGWQLNGMEYNSKWDSNHDLPYLVPTYDKPVNKSRAYTITQNLEYDVNRKLNLNVDLSWYEKTLYFPFKGRMHNYYYNNRSVDL</sequence>
<proteinExistence type="predicted"/>
<dbReference type="Gene3D" id="2.170.130.10">
    <property type="entry name" value="TonB-dependent receptor, plug domain"/>
    <property type="match status" value="1"/>
</dbReference>
<dbReference type="InterPro" id="IPR037066">
    <property type="entry name" value="Plug_dom_sf"/>
</dbReference>
<organism evidence="4 5">
    <name type="scientific">Aduncisulcus paluster</name>
    <dbReference type="NCBI Taxonomy" id="2918883"/>
    <lineage>
        <taxon>Eukaryota</taxon>
        <taxon>Metamonada</taxon>
        <taxon>Carpediemonas-like organisms</taxon>
        <taxon>Aduncisulcus</taxon>
    </lineage>
</organism>
<feature type="domain" description="TonB-dependent receptor plug" evidence="3">
    <location>
        <begin position="123"/>
        <end position="225"/>
    </location>
</feature>
<feature type="chain" id="PRO_5046850395" evidence="2">
    <location>
        <begin position="22"/>
        <end position="359"/>
    </location>
</feature>
<feature type="signal peptide" evidence="2">
    <location>
        <begin position="1"/>
        <end position="21"/>
    </location>
</feature>
<keyword evidence="5" id="KW-1185">Reference proteome</keyword>
<dbReference type="Pfam" id="PF13715">
    <property type="entry name" value="CarbopepD_reg_2"/>
    <property type="match status" value="1"/>
</dbReference>
<dbReference type="InterPro" id="IPR039426">
    <property type="entry name" value="TonB-dep_rcpt-like"/>
</dbReference>
<dbReference type="EMBL" id="BQXS01001400">
    <property type="protein sequence ID" value="GKT30577.1"/>
    <property type="molecule type" value="Genomic_DNA"/>
</dbReference>
<evidence type="ECO:0000259" key="3">
    <source>
        <dbReference type="Pfam" id="PF07715"/>
    </source>
</evidence>
<evidence type="ECO:0000313" key="4">
    <source>
        <dbReference type="EMBL" id="GKT30577.1"/>
    </source>
</evidence>
<dbReference type="SUPFAM" id="SSF56935">
    <property type="entry name" value="Porins"/>
    <property type="match status" value="1"/>
</dbReference>
<evidence type="ECO:0000313" key="5">
    <source>
        <dbReference type="Proteomes" id="UP001057375"/>
    </source>
</evidence>
<dbReference type="SUPFAM" id="SSF49464">
    <property type="entry name" value="Carboxypeptidase regulatory domain-like"/>
    <property type="match status" value="1"/>
</dbReference>
<dbReference type="InterPro" id="IPR012910">
    <property type="entry name" value="Plug_dom"/>
</dbReference>
<dbReference type="Proteomes" id="UP001057375">
    <property type="component" value="Unassembled WGS sequence"/>
</dbReference>
<evidence type="ECO:0000256" key="1">
    <source>
        <dbReference type="ARBA" id="ARBA00022729"/>
    </source>
</evidence>
<dbReference type="PANTHER" id="PTHR30069">
    <property type="entry name" value="TONB-DEPENDENT OUTER MEMBRANE RECEPTOR"/>
    <property type="match status" value="1"/>
</dbReference>
<keyword evidence="1 2" id="KW-0732">Signal</keyword>
<comment type="caution">
    <text evidence="4">The sequence shown here is derived from an EMBL/GenBank/DDBJ whole genome shotgun (WGS) entry which is preliminary data.</text>
</comment>
<dbReference type="PANTHER" id="PTHR30069:SF29">
    <property type="entry name" value="HEMOGLOBIN AND HEMOGLOBIN-HAPTOGLOBIN-BINDING PROTEIN 1-RELATED"/>
    <property type="match status" value="1"/>
</dbReference>
<dbReference type="InterPro" id="IPR008969">
    <property type="entry name" value="CarboxyPept-like_regulatory"/>
</dbReference>
<dbReference type="PROSITE" id="PS52016">
    <property type="entry name" value="TONB_DEPENDENT_REC_3"/>
    <property type="match status" value="1"/>
</dbReference>
<reference evidence="4" key="1">
    <citation type="submission" date="2022-03" db="EMBL/GenBank/DDBJ databases">
        <title>Draft genome sequence of Aduncisulcus paluster, a free-living microaerophilic Fornicata.</title>
        <authorList>
            <person name="Yuyama I."/>
            <person name="Kume K."/>
            <person name="Tamura T."/>
            <person name="Inagaki Y."/>
            <person name="Hashimoto T."/>
        </authorList>
    </citation>
    <scope>NUCLEOTIDE SEQUENCE</scope>
    <source>
        <strain evidence="4">NY0171</strain>
    </source>
</reference>
<accession>A0ABQ5KDE3</accession>
<protein>
    <submittedName>
        <fullName evidence="4">Vitamin B12 transporter BtuB-like protein</fullName>
    </submittedName>
</protein>